<comment type="caution">
    <text evidence="2">The sequence shown here is derived from an EMBL/GenBank/DDBJ whole genome shotgun (WGS) entry which is preliminary data.</text>
</comment>
<proteinExistence type="predicted"/>
<keyword evidence="3" id="KW-1185">Reference proteome</keyword>
<reference evidence="2 3" key="1">
    <citation type="submission" date="2017-10" db="EMBL/GenBank/DDBJ databases">
        <title>Comparative genomics in systemic dimorphic fungi from Ajellomycetaceae.</title>
        <authorList>
            <person name="Munoz J.F."/>
            <person name="Mcewen J.G."/>
            <person name="Clay O.K."/>
            <person name="Cuomo C.A."/>
        </authorList>
    </citation>
    <scope>NUCLEOTIDE SEQUENCE [LARGE SCALE GENOMIC DNA]</scope>
    <source>
        <strain evidence="2 3">UAMH5409</strain>
    </source>
</reference>
<organism evidence="2 3">
    <name type="scientific">Helicocarpus griseus UAMH5409</name>
    <dbReference type="NCBI Taxonomy" id="1447875"/>
    <lineage>
        <taxon>Eukaryota</taxon>
        <taxon>Fungi</taxon>
        <taxon>Dikarya</taxon>
        <taxon>Ascomycota</taxon>
        <taxon>Pezizomycotina</taxon>
        <taxon>Eurotiomycetes</taxon>
        <taxon>Eurotiomycetidae</taxon>
        <taxon>Onygenales</taxon>
        <taxon>Ajellomycetaceae</taxon>
        <taxon>Helicocarpus</taxon>
    </lineage>
</organism>
<feature type="region of interest" description="Disordered" evidence="1">
    <location>
        <begin position="1"/>
        <end position="33"/>
    </location>
</feature>
<dbReference type="OrthoDB" id="5343383at2759"/>
<gene>
    <name evidence="2" type="ORF">AJ79_08013</name>
</gene>
<protein>
    <submittedName>
        <fullName evidence="2">Uncharacterized protein</fullName>
    </submittedName>
</protein>
<sequence>MRPPTTPAIASSSRTPYEPLEHKNTEETNQRTGDYATLPSYSQERTVAIITEYYQFLVDRGLLPASAIHYPPVRGWPRLTDNYLAPLGKTSAVNSLIRHLPFVEYGDLETFKMYHRTAAVDYRTGDGVNYGDFHRLQEDLGIDIPSHVLIYAKPAREADKRWICFDTKKNMMTLFDFQYEPSHVSLGEIEDDLEKNFREGGSLIETYEVGDFFERMKGVLSEGGLLNARGVADDGEVVHM</sequence>
<dbReference type="AlphaFoldDB" id="A0A2B7WXC6"/>
<dbReference type="Proteomes" id="UP000223968">
    <property type="component" value="Unassembled WGS sequence"/>
</dbReference>
<feature type="compositionally biased region" description="Basic and acidic residues" evidence="1">
    <location>
        <begin position="19"/>
        <end position="29"/>
    </location>
</feature>
<dbReference type="STRING" id="1447875.A0A2B7WXC6"/>
<name>A0A2B7WXC6_9EURO</name>
<dbReference type="EMBL" id="PDNB01000176">
    <property type="protein sequence ID" value="PGH01142.1"/>
    <property type="molecule type" value="Genomic_DNA"/>
</dbReference>
<accession>A0A2B7WXC6</accession>
<evidence type="ECO:0000313" key="2">
    <source>
        <dbReference type="EMBL" id="PGH01142.1"/>
    </source>
</evidence>
<evidence type="ECO:0000256" key="1">
    <source>
        <dbReference type="SAM" id="MobiDB-lite"/>
    </source>
</evidence>
<evidence type="ECO:0000313" key="3">
    <source>
        <dbReference type="Proteomes" id="UP000223968"/>
    </source>
</evidence>